<evidence type="ECO:0000313" key="1">
    <source>
        <dbReference type="EMBL" id="CAB4138004.1"/>
    </source>
</evidence>
<sequence>MKRLALHQFRMGAVDDVEIYVAQPIYEWQQTPQGKWCMEHAENLHYLTGFDPDGWGYKITITGDLEDKLATEFLLRWKNVQS</sequence>
<reference evidence="1" key="1">
    <citation type="submission" date="2020-04" db="EMBL/GenBank/DDBJ databases">
        <authorList>
            <person name="Chiriac C."/>
            <person name="Salcher M."/>
            <person name="Ghai R."/>
            <person name="Kavagutti S V."/>
        </authorList>
    </citation>
    <scope>NUCLEOTIDE SEQUENCE</scope>
</reference>
<dbReference type="EMBL" id="LR796341">
    <property type="protein sequence ID" value="CAB4138004.1"/>
    <property type="molecule type" value="Genomic_DNA"/>
</dbReference>
<protein>
    <submittedName>
        <fullName evidence="1">Uncharacterized protein</fullName>
    </submittedName>
</protein>
<name>A0A6J5LTV5_9CAUD</name>
<proteinExistence type="predicted"/>
<accession>A0A6J5LTV5</accession>
<organism evidence="1">
    <name type="scientific">uncultured Caudovirales phage</name>
    <dbReference type="NCBI Taxonomy" id="2100421"/>
    <lineage>
        <taxon>Viruses</taxon>
        <taxon>Duplodnaviria</taxon>
        <taxon>Heunggongvirae</taxon>
        <taxon>Uroviricota</taxon>
        <taxon>Caudoviricetes</taxon>
        <taxon>Peduoviridae</taxon>
        <taxon>Maltschvirus</taxon>
        <taxon>Maltschvirus maltsch</taxon>
    </lineage>
</organism>
<gene>
    <name evidence="1" type="ORF">UFOVP328_197</name>
</gene>